<feature type="region of interest" description="Disordered" evidence="1">
    <location>
        <begin position="1"/>
        <end position="46"/>
    </location>
</feature>
<evidence type="ECO:0000313" key="3">
    <source>
        <dbReference type="Proteomes" id="UP000663722"/>
    </source>
</evidence>
<keyword evidence="3" id="KW-1185">Reference proteome</keyword>
<dbReference type="AlphaFoldDB" id="A0A975BJH2"/>
<proteinExistence type="predicted"/>
<organism evidence="2 3">
    <name type="scientific">Desulfonema magnum</name>
    <dbReference type="NCBI Taxonomy" id="45655"/>
    <lineage>
        <taxon>Bacteria</taxon>
        <taxon>Pseudomonadati</taxon>
        <taxon>Thermodesulfobacteriota</taxon>
        <taxon>Desulfobacteria</taxon>
        <taxon>Desulfobacterales</taxon>
        <taxon>Desulfococcaceae</taxon>
        <taxon>Desulfonema</taxon>
    </lineage>
</organism>
<accession>A0A975BJH2</accession>
<dbReference type="EMBL" id="CP061800">
    <property type="protein sequence ID" value="QTA86596.1"/>
    <property type="molecule type" value="Genomic_DNA"/>
</dbReference>
<dbReference type="Proteomes" id="UP000663722">
    <property type="component" value="Chromosome"/>
</dbReference>
<reference evidence="2" key="1">
    <citation type="journal article" date="2021" name="Microb. Physiol.">
        <title>Proteogenomic Insights into the Physiology of Marine, Sulfate-Reducing, Filamentous Desulfonema limicola and Desulfonema magnum.</title>
        <authorList>
            <person name="Schnaars V."/>
            <person name="Wohlbrand L."/>
            <person name="Scheve S."/>
            <person name="Hinrichs C."/>
            <person name="Reinhardt R."/>
            <person name="Rabus R."/>
        </authorList>
    </citation>
    <scope>NUCLEOTIDE SEQUENCE</scope>
    <source>
        <strain evidence="2">4be13</strain>
    </source>
</reference>
<name>A0A975BJH2_9BACT</name>
<sequence length="46" mass="5204">MVREVRKATRPLNFSSERRGCAGKRQNGHSGNIHKKLQTDMSGYNS</sequence>
<evidence type="ECO:0000313" key="2">
    <source>
        <dbReference type="EMBL" id="QTA86596.1"/>
    </source>
</evidence>
<dbReference type="KEGG" id="dmm:dnm_026200"/>
<evidence type="ECO:0000256" key="1">
    <source>
        <dbReference type="SAM" id="MobiDB-lite"/>
    </source>
</evidence>
<protein>
    <submittedName>
        <fullName evidence="2">Uncharacterized protein</fullName>
    </submittedName>
</protein>
<gene>
    <name evidence="2" type="ORF">dnm_026200</name>
</gene>